<reference evidence="1 2" key="1">
    <citation type="submission" date="2020-02" db="EMBL/GenBank/DDBJ databases">
        <authorList>
            <person name="Ma Q."/>
            <person name="Huang Y."/>
            <person name="Song X."/>
            <person name="Pei D."/>
        </authorList>
    </citation>
    <scope>NUCLEOTIDE SEQUENCE [LARGE SCALE GENOMIC DNA]</scope>
    <source>
        <strain evidence="1">Sxm20200214</strain>
        <tissue evidence="1">Leaf</tissue>
    </source>
</reference>
<evidence type="ECO:0000313" key="2">
    <source>
        <dbReference type="Proteomes" id="UP000886595"/>
    </source>
</evidence>
<gene>
    <name evidence="1" type="ORF">Bca52824_014643</name>
</gene>
<dbReference type="EMBL" id="JAAMPC010000003">
    <property type="protein sequence ID" value="KAG2321430.1"/>
    <property type="molecule type" value="Genomic_DNA"/>
</dbReference>
<proteinExistence type="predicted"/>
<sequence>MIGNSDLEFPSPTLDSRGWDSLLLFSGVSSSVYGCLFSRPSSQTFTQISTLKPPSRMVTKNGDGLPVSIWMCHGLHSPVVYMSIFGCVYDTSFAYGLHSPVAYRSLMGCVDYSLISSCFDLPTTPPCKVLHVHLSSLFFTYSAIVEGFRQLFVWVMLELRFMFLADDILMGLVSFGSTFATSGSFYIALPRSSTVCISLTSSNPDVGVVEEKLIVICIPMHMDVAGYEFSLVPRLNQSSFLIYPPIWSELDEQKV</sequence>
<dbReference type="AlphaFoldDB" id="A0A8X8B3M4"/>
<name>A0A8X8B3M4_BRACI</name>
<protein>
    <submittedName>
        <fullName evidence="1">Uncharacterized protein</fullName>
    </submittedName>
</protein>
<comment type="caution">
    <text evidence="1">The sequence shown here is derived from an EMBL/GenBank/DDBJ whole genome shotgun (WGS) entry which is preliminary data.</text>
</comment>
<keyword evidence="2" id="KW-1185">Reference proteome</keyword>
<dbReference type="Proteomes" id="UP000886595">
    <property type="component" value="Unassembled WGS sequence"/>
</dbReference>
<evidence type="ECO:0000313" key="1">
    <source>
        <dbReference type="EMBL" id="KAG2321430.1"/>
    </source>
</evidence>
<accession>A0A8X8B3M4</accession>
<organism evidence="1 2">
    <name type="scientific">Brassica carinata</name>
    <name type="common">Ethiopian mustard</name>
    <name type="synonym">Abyssinian cabbage</name>
    <dbReference type="NCBI Taxonomy" id="52824"/>
    <lineage>
        <taxon>Eukaryota</taxon>
        <taxon>Viridiplantae</taxon>
        <taxon>Streptophyta</taxon>
        <taxon>Embryophyta</taxon>
        <taxon>Tracheophyta</taxon>
        <taxon>Spermatophyta</taxon>
        <taxon>Magnoliopsida</taxon>
        <taxon>eudicotyledons</taxon>
        <taxon>Gunneridae</taxon>
        <taxon>Pentapetalae</taxon>
        <taxon>rosids</taxon>
        <taxon>malvids</taxon>
        <taxon>Brassicales</taxon>
        <taxon>Brassicaceae</taxon>
        <taxon>Brassiceae</taxon>
        <taxon>Brassica</taxon>
    </lineage>
</organism>